<name>A0A921NX33_9RHOB</name>
<dbReference type="InterPro" id="IPR036691">
    <property type="entry name" value="Endo/exonu/phosph_ase_sf"/>
</dbReference>
<dbReference type="Proteomes" id="UP000698242">
    <property type="component" value="Unassembled WGS sequence"/>
</dbReference>
<protein>
    <recommendedName>
        <fullName evidence="3">Endonuclease</fullName>
    </recommendedName>
</protein>
<dbReference type="EMBL" id="APKE01000005">
    <property type="protein sequence ID" value="KAF0677268.1"/>
    <property type="molecule type" value="Genomic_DNA"/>
</dbReference>
<reference evidence="1" key="1">
    <citation type="submission" date="2013-03" db="EMBL/GenBank/DDBJ databases">
        <title>Genome Sequence of the Profundibacterium mesophilum strain KAUST100406-0324T from Red Sea, a novel genus in the family Rhodobacteraceae.</title>
        <authorList>
            <person name="Essack M."/>
            <person name="Alam I."/>
            <person name="Lafi F."/>
            <person name="Alawi W."/>
            <person name="Kamanu F."/>
            <person name="Al-Suwailem A."/>
            <person name="Lee O.O."/>
            <person name="Xu Y."/>
            <person name="Bajic V."/>
            <person name="Qian P.-Y."/>
            <person name="Archer J."/>
        </authorList>
    </citation>
    <scope>NUCLEOTIDE SEQUENCE</scope>
    <source>
        <strain evidence="1">KAUST100406-0324</strain>
    </source>
</reference>
<evidence type="ECO:0000313" key="2">
    <source>
        <dbReference type="Proteomes" id="UP000698242"/>
    </source>
</evidence>
<sequence length="123" mass="13301">MTAAGAQTEQASPDMPLPRAEGTLLRIATYNTELSAKGPGLLLRTLRAEPLAGRAAWVVSELARVDPDIAVLQGIDFDHDGRALAALARRLEEAGAPYPYRFALRPNAGMCKRFLARTFPILT</sequence>
<evidence type="ECO:0000313" key="1">
    <source>
        <dbReference type="EMBL" id="KAF0677268.1"/>
    </source>
</evidence>
<dbReference type="AlphaFoldDB" id="A0A921NX33"/>
<evidence type="ECO:0008006" key="3">
    <source>
        <dbReference type="Google" id="ProtNLM"/>
    </source>
</evidence>
<gene>
    <name evidence="1" type="ORF">PMES_00315</name>
</gene>
<keyword evidence="2" id="KW-1185">Reference proteome</keyword>
<proteinExistence type="predicted"/>
<comment type="caution">
    <text evidence="1">The sequence shown here is derived from an EMBL/GenBank/DDBJ whole genome shotgun (WGS) entry which is preliminary data.</text>
</comment>
<organism evidence="1 2">
    <name type="scientific">Profundibacterium mesophilum KAUST100406-0324</name>
    <dbReference type="NCBI Taxonomy" id="1037889"/>
    <lineage>
        <taxon>Bacteria</taxon>
        <taxon>Pseudomonadati</taxon>
        <taxon>Pseudomonadota</taxon>
        <taxon>Alphaproteobacteria</taxon>
        <taxon>Rhodobacterales</taxon>
        <taxon>Roseobacteraceae</taxon>
        <taxon>Profundibacterium</taxon>
    </lineage>
</organism>
<accession>A0A921NX33</accession>
<dbReference type="SUPFAM" id="SSF56219">
    <property type="entry name" value="DNase I-like"/>
    <property type="match status" value="1"/>
</dbReference>